<evidence type="ECO:0000313" key="3">
    <source>
        <dbReference type="EMBL" id="ACV07721.1"/>
    </source>
</evidence>
<dbReference type="RefSeq" id="WP_012805826.1">
    <property type="nucleotide sequence ID" value="NC_013174.1"/>
</dbReference>
<keyword evidence="2" id="KW-1133">Transmembrane helix</keyword>
<dbReference type="OrthoDB" id="2936424at2"/>
<feature type="transmembrane region" description="Helical" evidence="2">
    <location>
        <begin position="619"/>
        <end position="636"/>
    </location>
</feature>
<sequence>MHKHVIAVTGVALYALLAVLAGVVTDFHDRFYPQALGVTDTITVDFTNSPWDRDAALTGMQQLNTDYDLGLYKLLPDLDSTGSQLYVDLTQPTITDPQPLNWFAADTPAHIVGTDTLTNSVIDGAYLITQPAQLGQAIAHLQALGVDVTHNTASPVDSITGLAATSGFAAPILAACALMGAITVYWLAAKARSRALRVLAGTPPWRIQLHDLGTLFAIIIGGATVVFTTATVTIGATRGWEFVPLYATILAVFSVLTLTATTLIALALSAISWPNTDLFARRTPAVATLRTAAKIVQIATLAAVIVYIGPAWTATTNAAATARQLDAWNQLSNEVHLSFAMLDDDMETIAPTIGTIIRDAEHDNQAALSYTIFNDTWGGNFGPYSAISIVNTRWLDLMTPSVASENTPTTDAPTNTPDTPATTMAGLEPAGEDAARIVTRELAPTLELWAPAGRTPSDILADSQLLTPTTNTAYPVAHGGTAGQLSFLNDVLIITVPTITGTFNDTNLTALASSANIILTDPATTHQRLIDAGLTRNNLTARGIDGSIQPLYVAEQGILEAQFATYLAQLLTLSIAALTIAFIVSVAINAVIASNLNARRDFPLRLAGHTWETVTRPRATTDLLIGVIITGIIVALQPADTLLITAGAATLGMIALYTAHPIAASIAFRHVTRRTL</sequence>
<feature type="transmembrane region" description="Helical" evidence="2">
    <location>
        <begin position="246"/>
        <end position="271"/>
    </location>
</feature>
<feature type="transmembrane region" description="Helical" evidence="2">
    <location>
        <begin position="570"/>
        <end position="598"/>
    </location>
</feature>
<feature type="transmembrane region" description="Helical" evidence="2">
    <location>
        <begin position="642"/>
        <end position="668"/>
    </location>
</feature>
<feature type="region of interest" description="Disordered" evidence="1">
    <location>
        <begin position="402"/>
        <end position="421"/>
    </location>
</feature>
<accession>C7R543</accession>
<evidence type="ECO:0000256" key="2">
    <source>
        <dbReference type="SAM" id="Phobius"/>
    </source>
</evidence>
<dbReference type="EMBL" id="CP001706">
    <property type="protein sequence ID" value="ACV07721.1"/>
    <property type="molecule type" value="Genomic_DNA"/>
</dbReference>
<name>C7R543_JONDD</name>
<evidence type="ECO:0000313" key="4">
    <source>
        <dbReference type="Proteomes" id="UP000000628"/>
    </source>
</evidence>
<feature type="compositionally biased region" description="Low complexity" evidence="1">
    <location>
        <begin position="406"/>
        <end position="421"/>
    </location>
</feature>
<keyword evidence="4" id="KW-1185">Reference proteome</keyword>
<gene>
    <name evidence="3" type="ordered locus">Jden_0042</name>
</gene>
<dbReference type="Proteomes" id="UP000000628">
    <property type="component" value="Chromosome"/>
</dbReference>
<feature type="transmembrane region" description="Helical" evidence="2">
    <location>
        <begin position="292"/>
        <end position="312"/>
    </location>
</feature>
<dbReference type="eggNOG" id="COG4652">
    <property type="taxonomic scope" value="Bacteria"/>
</dbReference>
<feature type="transmembrane region" description="Helical" evidence="2">
    <location>
        <begin position="168"/>
        <end position="188"/>
    </location>
</feature>
<dbReference type="KEGG" id="jde:Jden_0042"/>
<organism evidence="3 4">
    <name type="scientific">Jonesia denitrificans (strain ATCC 14870 / DSM 20603 / BCRC 15368 / CIP 55.134 / JCM 11481 / NBRC 15587 / NCTC 10816 / Prevot 55134)</name>
    <name type="common">Listeria denitrificans</name>
    <dbReference type="NCBI Taxonomy" id="471856"/>
    <lineage>
        <taxon>Bacteria</taxon>
        <taxon>Bacillati</taxon>
        <taxon>Actinomycetota</taxon>
        <taxon>Actinomycetes</taxon>
        <taxon>Micrococcales</taxon>
        <taxon>Jonesiaceae</taxon>
        <taxon>Jonesia</taxon>
    </lineage>
</organism>
<keyword evidence="2" id="KW-0472">Membrane</keyword>
<reference evidence="3 4" key="1">
    <citation type="journal article" date="2009" name="Stand. Genomic Sci.">
        <title>Complete genome sequence of Jonesia denitrificans type strain (Prevot 55134).</title>
        <authorList>
            <person name="Pukall R."/>
            <person name="Gehrich-Schroter G."/>
            <person name="Lapidus A."/>
            <person name="Nolan M."/>
            <person name="Glavina Del Rio T."/>
            <person name="Lucas S."/>
            <person name="Chen F."/>
            <person name="Tice H."/>
            <person name="Pitluck S."/>
            <person name="Cheng J.F."/>
            <person name="Copeland A."/>
            <person name="Saunders E."/>
            <person name="Brettin T."/>
            <person name="Detter J.C."/>
            <person name="Bruce D."/>
            <person name="Goodwin L."/>
            <person name="Pati A."/>
            <person name="Ivanova N."/>
            <person name="Mavromatis K."/>
            <person name="Ovchinnikova G."/>
            <person name="Chen A."/>
            <person name="Palaniappan K."/>
            <person name="Land M."/>
            <person name="Hauser L."/>
            <person name="Chang Y.J."/>
            <person name="Jeffries C.D."/>
            <person name="Chain P."/>
            <person name="Goker M."/>
            <person name="Bristow J."/>
            <person name="Eisen J.A."/>
            <person name="Markowitz V."/>
            <person name="Hugenholtz P."/>
            <person name="Kyrpides N.C."/>
            <person name="Klenk H.P."/>
            <person name="Han C."/>
        </authorList>
    </citation>
    <scope>NUCLEOTIDE SEQUENCE [LARGE SCALE GENOMIC DNA]</scope>
    <source>
        <strain evidence="4">ATCC 14870 / DSM 20603 / BCRC 15368 / CIP 55.134 / JCM 11481 / NBRC 15587 / NCTC 10816 / Prevot 55134</strain>
    </source>
</reference>
<dbReference type="HOGENOM" id="CLU_417290_0_0_11"/>
<evidence type="ECO:0000256" key="1">
    <source>
        <dbReference type="SAM" id="MobiDB-lite"/>
    </source>
</evidence>
<dbReference type="STRING" id="471856.Jden_0042"/>
<feature type="transmembrane region" description="Helical" evidence="2">
    <location>
        <begin position="209"/>
        <end position="234"/>
    </location>
</feature>
<protein>
    <submittedName>
        <fullName evidence="3">Uncharacterized protein</fullName>
    </submittedName>
</protein>
<dbReference type="AlphaFoldDB" id="C7R543"/>
<keyword evidence="2" id="KW-0812">Transmembrane</keyword>
<proteinExistence type="predicted"/>